<keyword evidence="3" id="KW-0547">Nucleotide-binding</keyword>
<protein>
    <submittedName>
        <fullName evidence="6">Multidrug ABC transporter ATP-binding protein</fullName>
    </submittedName>
</protein>
<evidence type="ECO:0000256" key="1">
    <source>
        <dbReference type="ARBA" id="ARBA00005417"/>
    </source>
</evidence>
<dbReference type="OrthoDB" id="2290519at2"/>
<dbReference type="RefSeq" id="WP_100668440.1">
    <property type="nucleotide sequence ID" value="NZ_CP024955.1"/>
</dbReference>
<keyword evidence="8" id="KW-1185">Reference proteome</keyword>
<feature type="domain" description="ABC transporter" evidence="5">
    <location>
        <begin position="12"/>
        <end position="243"/>
    </location>
</feature>
<dbReference type="PROSITE" id="PS00211">
    <property type="entry name" value="ABC_TRANSPORTER_1"/>
    <property type="match status" value="1"/>
</dbReference>
<dbReference type="EMBL" id="LR792683">
    <property type="protein sequence ID" value="CAB3395163.1"/>
    <property type="molecule type" value="Genomic_DNA"/>
</dbReference>
<dbReference type="InterPro" id="IPR017871">
    <property type="entry name" value="ABC_transporter-like_CS"/>
</dbReference>
<comment type="similarity">
    <text evidence="1">Belongs to the ABC transporter superfamily.</text>
</comment>
<dbReference type="KEGG" id="kyr:CVV65_12700"/>
<organism evidence="6 8">
    <name type="scientific">Kyrpidia spormannii</name>
    <dbReference type="NCBI Taxonomy" id="2055160"/>
    <lineage>
        <taxon>Bacteria</taxon>
        <taxon>Bacillati</taxon>
        <taxon>Bacillota</taxon>
        <taxon>Bacilli</taxon>
        <taxon>Bacillales</taxon>
        <taxon>Alicyclobacillaceae</taxon>
        <taxon>Kyrpidia</taxon>
    </lineage>
</organism>
<dbReference type="PANTHER" id="PTHR42711:SF5">
    <property type="entry name" value="ABC TRANSPORTER ATP-BINDING PROTEIN NATA"/>
    <property type="match status" value="1"/>
</dbReference>
<dbReference type="Pfam" id="PF00005">
    <property type="entry name" value="ABC_tran"/>
    <property type="match status" value="1"/>
</dbReference>
<accession>A0A2K8N8L5</accession>
<proteinExistence type="inferred from homology"/>
<evidence type="ECO:0000256" key="2">
    <source>
        <dbReference type="ARBA" id="ARBA00022448"/>
    </source>
</evidence>
<evidence type="ECO:0000313" key="7">
    <source>
        <dbReference type="EMBL" id="CAB3395163.1"/>
    </source>
</evidence>
<reference evidence="8" key="1">
    <citation type="submission" date="2017-11" db="EMBL/GenBank/DDBJ databases">
        <title>Complete Genome Sequence of Kyrpidia sp. Strain EA-1, a thermophilic, hydrogen-oxidizing Bacterium, isolated from the Azores.</title>
        <authorList>
            <person name="Reiner J.E."/>
            <person name="Lapp C.J."/>
            <person name="Bunk B."/>
            <person name="Gescher J."/>
        </authorList>
    </citation>
    <scope>NUCLEOTIDE SEQUENCE [LARGE SCALE GENOMIC DNA]</scope>
    <source>
        <strain evidence="8">EA-1</strain>
    </source>
</reference>
<evidence type="ECO:0000256" key="3">
    <source>
        <dbReference type="ARBA" id="ARBA00022741"/>
    </source>
</evidence>
<reference evidence="6" key="2">
    <citation type="journal article" date="2018" name="Genome Announc.">
        <title>Complete Genome Sequence of Kyrpidia sp. Strain EA-1, a Thermophilic Knallgas Bacterium, Isolated from the Azores.</title>
        <authorList>
            <person name="Reiner J.E."/>
            <person name="Lapp C.J."/>
            <person name="Bunk B."/>
            <person name="Sproer C."/>
            <person name="Overmann J."/>
            <person name="Gescher J."/>
        </authorList>
    </citation>
    <scope>NUCLEOTIDE SEQUENCE</scope>
    <source>
        <strain evidence="6">EA-1</strain>
    </source>
</reference>
<dbReference type="PROSITE" id="PS50893">
    <property type="entry name" value="ABC_TRANSPORTER_2"/>
    <property type="match status" value="1"/>
</dbReference>
<sequence>MTSDFGGAGWTVEVRGLRKRFGEVCAVDGVDFAVAEGECFGLLGPNGAGKSTTIKMLITLLRPDEGEAFVAGYSVRRAAGRVRGAIGYVPQMLSVDATLTGYENLLLFSRFFGLPRRVRRERVEETLESMGLAEAAHRPVRTYSGGMIRRLEIGQAVMHRPKVLFLDEPTVGLDPVARQGVWDHIRRLQQEEGMTVVMTTHYMEEAESLCHRVAMMSRGRIAAQGTLEELRVAAGKPEGTLEDVFVHYAGAFEEQGGGMRDVLRSRRTARRLG</sequence>
<dbReference type="AlphaFoldDB" id="A0A2K8N8L5"/>
<evidence type="ECO:0000256" key="4">
    <source>
        <dbReference type="ARBA" id="ARBA00022840"/>
    </source>
</evidence>
<gene>
    <name evidence="7" type="ORF">COOX1_2772</name>
    <name evidence="6" type="ORF">CVV65_12700</name>
</gene>
<name>A0A2K8N8L5_9BACL</name>
<dbReference type="Gene3D" id="3.40.50.300">
    <property type="entry name" value="P-loop containing nucleotide triphosphate hydrolases"/>
    <property type="match status" value="1"/>
</dbReference>
<dbReference type="InterPro" id="IPR050763">
    <property type="entry name" value="ABC_transporter_ATP-binding"/>
</dbReference>
<evidence type="ECO:0000313" key="6">
    <source>
        <dbReference type="EMBL" id="ATY85679.1"/>
    </source>
</evidence>
<evidence type="ECO:0000313" key="9">
    <source>
        <dbReference type="Proteomes" id="UP000502196"/>
    </source>
</evidence>
<dbReference type="GO" id="GO:0016887">
    <property type="term" value="F:ATP hydrolysis activity"/>
    <property type="evidence" value="ECO:0007669"/>
    <property type="project" value="InterPro"/>
</dbReference>
<dbReference type="InterPro" id="IPR003439">
    <property type="entry name" value="ABC_transporter-like_ATP-bd"/>
</dbReference>
<keyword evidence="4 6" id="KW-0067">ATP-binding</keyword>
<dbReference type="SUPFAM" id="SSF52540">
    <property type="entry name" value="P-loop containing nucleoside triphosphate hydrolases"/>
    <property type="match status" value="1"/>
</dbReference>
<evidence type="ECO:0000259" key="5">
    <source>
        <dbReference type="PROSITE" id="PS50893"/>
    </source>
</evidence>
<reference evidence="7 9" key="3">
    <citation type="submission" date="2020-04" db="EMBL/GenBank/DDBJ databases">
        <authorList>
            <person name="Hogendoorn C."/>
        </authorList>
    </citation>
    <scope>NUCLEOTIDE SEQUENCE [LARGE SCALE GENOMIC DNA]</scope>
    <source>
        <strain evidence="7">COOX1</strain>
    </source>
</reference>
<dbReference type="Proteomes" id="UP000231932">
    <property type="component" value="Chromosome"/>
</dbReference>
<dbReference type="InterPro" id="IPR027417">
    <property type="entry name" value="P-loop_NTPase"/>
</dbReference>
<dbReference type="GO" id="GO:0005524">
    <property type="term" value="F:ATP binding"/>
    <property type="evidence" value="ECO:0007669"/>
    <property type="project" value="UniProtKB-KW"/>
</dbReference>
<dbReference type="EMBL" id="CP024955">
    <property type="protein sequence ID" value="ATY85679.1"/>
    <property type="molecule type" value="Genomic_DNA"/>
</dbReference>
<dbReference type="SMART" id="SM00382">
    <property type="entry name" value="AAA"/>
    <property type="match status" value="1"/>
</dbReference>
<dbReference type="InterPro" id="IPR003593">
    <property type="entry name" value="AAA+_ATPase"/>
</dbReference>
<dbReference type="PANTHER" id="PTHR42711">
    <property type="entry name" value="ABC TRANSPORTER ATP-BINDING PROTEIN"/>
    <property type="match status" value="1"/>
</dbReference>
<dbReference type="Proteomes" id="UP000502196">
    <property type="component" value="Chromosome"/>
</dbReference>
<evidence type="ECO:0000313" key="8">
    <source>
        <dbReference type="Proteomes" id="UP000231932"/>
    </source>
</evidence>
<keyword evidence="2" id="KW-0813">Transport</keyword>